<gene>
    <name evidence="11" type="ORF">FSB73_18900</name>
</gene>
<evidence type="ECO:0000256" key="3">
    <source>
        <dbReference type="ARBA" id="ARBA00022723"/>
    </source>
</evidence>
<keyword evidence="10" id="KW-1133">Transmembrane helix</keyword>
<feature type="site" description="Transition state stabilizer" evidence="9">
    <location>
        <position position="173"/>
    </location>
</feature>
<dbReference type="GO" id="GO:0008270">
    <property type="term" value="F:zinc ion binding"/>
    <property type="evidence" value="ECO:0007669"/>
    <property type="project" value="UniProtKB-UniRule"/>
</dbReference>
<evidence type="ECO:0000256" key="7">
    <source>
        <dbReference type="ARBA" id="ARBA00023049"/>
    </source>
</evidence>
<feature type="binding site" evidence="9">
    <location>
        <position position="268"/>
    </location>
    <ligand>
        <name>Zn(2+)</name>
        <dbReference type="ChEBI" id="CHEBI:29105"/>
        <note>catalytic</note>
    </ligand>
</feature>
<dbReference type="Proteomes" id="UP000321291">
    <property type="component" value="Chromosome"/>
</dbReference>
<dbReference type="GO" id="GO:0008237">
    <property type="term" value="F:metallopeptidase activity"/>
    <property type="evidence" value="ECO:0007669"/>
    <property type="project" value="UniProtKB-KW"/>
</dbReference>
<evidence type="ECO:0000313" key="12">
    <source>
        <dbReference type="Proteomes" id="UP000321291"/>
    </source>
</evidence>
<keyword evidence="3 9" id="KW-0479">Metal-binding</keyword>
<dbReference type="CDD" id="cd14840">
    <property type="entry name" value="D-Ala-D-Ala_dipeptidase_Aad"/>
    <property type="match status" value="1"/>
</dbReference>
<keyword evidence="4 9" id="KW-0378">Hydrolase</keyword>
<keyword evidence="7 9" id="KW-0482">Metalloprotease</keyword>
<reference evidence="11 12" key="1">
    <citation type="journal article" date="2017" name="Int. J. Syst. Evol. Microbiol.">
        <title>Arachidicoccus ginsenosidivorans sp. nov., with ginsenoside-converting activity isolated from ginseng cultivating soil.</title>
        <authorList>
            <person name="Siddiqi M.Z."/>
            <person name="Aslam Z."/>
            <person name="Im W.T."/>
        </authorList>
    </citation>
    <scope>NUCLEOTIDE SEQUENCE [LARGE SCALE GENOMIC DNA]</scope>
    <source>
        <strain evidence="11 12">Gsoil 809</strain>
    </source>
</reference>
<evidence type="ECO:0000256" key="9">
    <source>
        <dbReference type="HAMAP-Rule" id="MF_01924"/>
    </source>
</evidence>
<keyword evidence="5 9" id="KW-0862">Zinc</keyword>
<dbReference type="Gene3D" id="3.30.1380.10">
    <property type="match status" value="1"/>
</dbReference>
<evidence type="ECO:0000256" key="8">
    <source>
        <dbReference type="ARBA" id="ARBA00023316"/>
    </source>
</evidence>
<dbReference type="InterPro" id="IPR009045">
    <property type="entry name" value="Zn_M74/Hedgehog-like"/>
</dbReference>
<feature type="binding site" evidence="9">
    <location>
        <position position="207"/>
    </location>
    <ligand>
        <name>Zn(2+)</name>
        <dbReference type="ChEBI" id="CHEBI:29105"/>
        <note>catalytic</note>
    </ligand>
</feature>
<dbReference type="GO" id="GO:0071555">
    <property type="term" value="P:cell wall organization"/>
    <property type="evidence" value="ECO:0007669"/>
    <property type="project" value="UniProtKB-KW"/>
</dbReference>
<protein>
    <recommendedName>
        <fullName evidence="9">D-alanyl-D-alanine dipeptidase</fullName>
        <shortName evidence="9">D-Ala-D-Ala dipeptidase</shortName>
        <ecNumber evidence="9">3.4.13.22</ecNumber>
    </recommendedName>
</protein>
<dbReference type="AlphaFoldDB" id="A0A5B8VQN6"/>
<comment type="function">
    <text evidence="9">Catalyzes hydrolysis of the D-alanyl-D-alanine dipeptide.</text>
</comment>
<comment type="cofactor">
    <cofactor evidence="9">
        <name>Zn(2+)</name>
        <dbReference type="ChEBI" id="CHEBI:29105"/>
    </cofactor>
    <text evidence="9">Binds 1 zinc ion per subunit.</text>
</comment>
<dbReference type="GO" id="GO:0160237">
    <property type="term" value="F:D-Ala-D-Ala dipeptidase activity"/>
    <property type="evidence" value="ECO:0007669"/>
    <property type="project" value="UniProtKB-EC"/>
</dbReference>
<evidence type="ECO:0000256" key="4">
    <source>
        <dbReference type="ARBA" id="ARBA00022801"/>
    </source>
</evidence>
<feature type="transmembrane region" description="Helical" evidence="10">
    <location>
        <begin position="51"/>
        <end position="74"/>
    </location>
</feature>
<feature type="binding site" evidence="9">
    <location>
        <position position="200"/>
    </location>
    <ligand>
        <name>Zn(2+)</name>
        <dbReference type="ChEBI" id="CHEBI:29105"/>
        <note>catalytic</note>
    </ligand>
</feature>
<dbReference type="PANTHER" id="PTHR43126:SF1">
    <property type="entry name" value="D-ALANYL-D-ALANINE DIPEPTIDASE"/>
    <property type="match status" value="1"/>
</dbReference>
<keyword evidence="10" id="KW-0472">Membrane</keyword>
<dbReference type="PANTHER" id="PTHR43126">
    <property type="entry name" value="D-ALANYL-D-ALANINE DIPEPTIDASE"/>
    <property type="match status" value="1"/>
</dbReference>
<organism evidence="11 12">
    <name type="scientific">Arachidicoccus ginsenosidivorans</name>
    <dbReference type="NCBI Taxonomy" id="496057"/>
    <lineage>
        <taxon>Bacteria</taxon>
        <taxon>Pseudomonadati</taxon>
        <taxon>Bacteroidota</taxon>
        <taxon>Chitinophagia</taxon>
        <taxon>Chitinophagales</taxon>
        <taxon>Chitinophagaceae</taxon>
        <taxon>Arachidicoccus</taxon>
    </lineage>
</organism>
<proteinExistence type="inferred from homology"/>
<keyword evidence="6 9" id="KW-0224">Dipeptidase</keyword>
<dbReference type="HAMAP" id="MF_01924">
    <property type="entry name" value="A_A_dipeptidase"/>
    <property type="match status" value="1"/>
</dbReference>
<evidence type="ECO:0000256" key="2">
    <source>
        <dbReference type="ARBA" id="ARBA00022670"/>
    </source>
</evidence>
<feature type="active site" description="Proton donor/acceptor" evidence="9">
    <location>
        <position position="265"/>
    </location>
</feature>
<dbReference type="EMBL" id="CP042434">
    <property type="protein sequence ID" value="QEC73421.1"/>
    <property type="molecule type" value="Genomic_DNA"/>
</dbReference>
<keyword evidence="2 9" id="KW-0645">Protease</keyword>
<evidence type="ECO:0000256" key="5">
    <source>
        <dbReference type="ARBA" id="ARBA00022833"/>
    </source>
</evidence>
<evidence type="ECO:0000313" key="11">
    <source>
        <dbReference type="EMBL" id="QEC73421.1"/>
    </source>
</evidence>
<evidence type="ECO:0000256" key="6">
    <source>
        <dbReference type="ARBA" id="ARBA00022997"/>
    </source>
</evidence>
<dbReference type="EC" id="3.4.13.22" evidence="9"/>
<dbReference type="KEGG" id="agi:FSB73_18900"/>
<dbReference type="SUPFAM" id="SSF55166">
    <property type="entry name" value="Hedgehog/DD-peptidase"/>
    <property type="match status" value="1"/>
</dbReference>
<evidence type="ECO:0000256" key="10">
    <source>
        <dbReference type="SAM" id="Phobius"/>
    </source>
</evidence>
<dbReference type="InterPro" id="IPR000755">
    <property type="entry name" value="A_A_dipeptidase"/>
</dbReference>
<dbReference type="Pfam" id="PF01427">
    <property type="entry name" value="Peptidase_M15"/>
    <property type="match status" value="1"/>
</dbReference>
<sequence length="293" mass="33339">MSLFMSLQGSVNTIFPFHALGLPGPGKRALLARLSALTGRINRFFRTNRRICKVICGIKIFLTLIVITLTMPLMPLNAQTYKINKYGLRLINDMASYQQRISQDPDLALIPLDSLIEDLKTDFVYATLNNFTGKVLYKAPRAYLRKPAALALQKIARQFNKLGYGLLIYDSYRPYSVTEKMWEVVPDNRYAADPRHGSGHNRALSVDLSLYDLKTGKPVQMPTEFDNFTNKAHQGYQNLPDNVLKNRALLKSVMVHGGFKPLSTEWWHFSYPGDNSRYHLLNLSFAELNNAPH</sequence>
<comment type="catalytic activity">
    <reaction evidence="1 9">
        <text>D-alanyl-D-alanine + H2O = 2 D-alanine</text>
        <dbReference type="Rhea" id="RHEA:20661"/>
        <dbReference type="ChEBI" id="CHEBI:15377"/>
        <dbReference type="ChEBI" id="CHEBI:57416"/>
        <dbReference type="ChEBI" id="CHEBI:57822"/>
        <dbReference type="EC" id="3.4.13.22"/>
    </reaction>
</comment>
<keyword evidence="12" id="KW-1185">Reference proteome</keyword>
<evidence type="ECO:0000256" key="1">
    <source>
        <dbReference type="ARBA" id="ARBA00001362"/>
    </source>
</evidence>
<comment type="similarity">
    <text evidence="9">Belongs to the peptidase M15D family.</text>
</comment>
<dbReference type="GO" id="GO:0006508">
    <property type="term" value="P:proteolysis"/>
    <property type="evidence" value="ECO:0007669"/>
    <property type="project" value="UniProtKB-KW"/>
</dbReference>
<keyword evidence="10" id="KW-0812">Transmembrane</keyword>
<name>A0A5B8VQN6_9BACT</name>
<accession>A0A5B8VQN6</accession>
<keyword evidence="8" id="KW-0961">Cell wall biogenesis/degradation</keyword>